<comment type="cofactor">
    <cofactor evidence="4">
        <name>Mg(2+)</name>
        <dbReference type="ChEBI" id="CHEBI:18420"/>
    </cofactor>
    <cofactor evidence="4">
        <name>Mn(2+)</name>
        <dbReference type="ChEBI" id="CHEBI:29035"/>
    </cofactor>
    <text evidence="4">Probably binds two magnesium or manganese ions per subunit.</text>
</comment>
<feature type="site" description="Important for catalytic activity" evidence="5">
    <location>
        <position position="186"/>
    </location>
</feature>
<dbReference type="PANTHER" id="PTHR22748">
    <property type="entry name" value="AP ENDONUCLEASE"/>
    <property type="match status" value="1"/>
</dbReference>
<dbReference type="GO" id="GO:0046872">
    <property type="term" value="F:metal ion binding"/>
    <property type="evidence" value="ECO:0007669"/>
    <property type="project" value="UniProtKB-KW"/>
</dbReference>
<organism evidence="6 7">
    <name type="scientific">Cyprinus carpio</name>
    <name type="common">Common carp</name>
    <dbReference type="NCBI Taxonomy" id="7962"/>
    <lineage>
        <taxon>Eukaryota</taxon>
        <taxon>Metazoa</taxon>
        <taxon>Chordata</taxon>
        <taxon>Craniata</taxon>
        <taxon>Vertebrata</taxon>
        <taxon>Euteleostomi</taxon>
        <taxon>Actinopterygii</taxon>
        <taxon>Neopterygii</taxon>
        <taxon>Teleostei</taxon>
        <taxon>Ostariophysi</taxon>
        <taxon>Cypriniformes</taxon>
        <taxon>Cyprinidae</taxon>
        <taxon>Cyprininae</taxon>
        <taxon>Cyprinus</taxon>
    </lineage>
</organism>
<evidence type="ECO:0000256" key="4">
    <source>
        <dbReference type="PIRSR" id="PIRSR604808-2"/>
    </source>
</evidence>
<feature type="binding site" evidence="4">
    <location>
        <position position="21"/>
    </location>
    <ligand>
        <name>Mg(2+)</name>
        <dbReference type="ChEBI" id="CHEBI:18420"/>
        <label>1</label>
    </ligand>
</feature>
<dbReference type="InterPro" id="IPR036691">
    <property type="entry name" value="Endo/exonu/phosph_ase_sf"/>
</dbReference>
<evidence type="ECO:0008006" key="8">
    <source>
        <dbReference type="Google" id="ProtNLM"/>
    </source>
</evidence>
<evidence type="ECO:0000313" key="6">
    <source>
        <dbReference type="Ensembl" id="ENSCCRP00020076571.1"/>
    </source>
</evidence>
<dbReference type="SUPFAM" id="SSF56219">
    <property type="entry name" value="DNase I-like"/>
    <property type="match status" value="1"/>
</dbReference>
<keyword evidence="2" id="KW-0378">Hydrolase</keyword>
<dbReference type="GO" id="GO:0003906">
    <property type="term" value="F:DNA-(apurinic or apyrimidinic site) endonuclease activity"/>
    <property type="evidence" value="ECO:0007669"/>
    <property type="project" value="TreeGrafter"/>
</dbReference>
<evidence type="ECO:0000256" key="2">
    <source>
        <dbReference type="ARBA" id="ARBA00022801"/>
    </source>
</evidence>
<evidence type="ECO:0000256" key="5">
    <source>
        <dbReference type="PIRSR" id="PIRSR604808-3"/>
    </source>
</evidence>
<proteinExistence type="predicted"/>
<evidence type="ECO:0000256" key="3">
    <source>
        <dbReference type="ARBA" id="ARBA00022842"/>
    </source>
</evidence>
<evidence type="ECO:0000256" key="1">
    <source>
        <dbReference type="ARBA" id="ARBA00022723"/>
    </source>
</evidence>
<dbReference type="GO" id="GO:0005634">
    <property type="term" value="C:nucleus"/>
    <property type="evidence" value="ECO:0007669"/>
    <property type="project" value="TreeGrafter"/>
</dbReference>
<feature type="binding site" evidence="4">
    <location>
        <position position="211"/>
    </location>
    <ligand>
        <name>Mg(2+)</name>
        <dbReference type="ChEBI" id="CHEBI:18420"/>
        <label>1</label>
    </ligand>
</feature>
<dbReference type="AlphaFoldDB" id="A0A8C2IAK8"/>
<dbReference type="GO" id="GO:0006284">
    <property type="term" value="P:base-excision repair"/>
    <property type="evidence" value="ECO:0007669"/>
    <property type="project" value="TreeGrafter"/>
</dbReference>
<name>A0A8C2IAK8_CYPCA</name>
<keyword evidence="3 4" id="KW-0460">Magnesium</keyword>
<accession>A0A8C2IAK8</accession>
<protein>
    <recommendedName>
        <fullName evidence="8">Reverse transcriptase domain-containing protein</fullName>
    </recommendedName>
</protein>
<dbReference type="Gene3D" id="3.60.10.10">
    <property type="entry name" value="Endonuclease/exonuclease/phosphatase"/>
    <property type="match status" value="1"/>
</dbReference>
<feature type="binding site" evidence="4">
    <location>
        <position position="125"/>
    </location>
    <ligand>
        <name>Mg(2+)</name>
        <dbReference type="ChEBI" id="CHEBI:18420"/>
        <label>1</label>
    </ligand>
</feature>
<dbReference type="PANTHER" id="PTHR22748:SF26">
    <property type="entry name" value="ENDONUCLEASE_EXONUCLEASE_PHOSPHATASE DOMAIN-CONTAINING PROTEIN"/>
    <property type="match status" value="1"/>
</dbReference>
<dbReference type="Ensembl" id="ENSCCRT00020083947.1">
    <property type="protein sequence ID" value="ENSCCRP00020076571.1"/>
    <property type="gene ID" value="ENSCCRG00020035643.1"/>
</dbReference>
<dbReference type="CDD" id="cd09076">
    <property type="entry name" value="L1-EN"/>
    <property type="match status" value="1"/>
</dbReference>
<dbReference type="GO" id="GO:0008311">
    <property type="term" value="F:double-stranded DNA 3'-5' DNA exonuclease activity"/>
    <property type="evidence" value="ECO:0007669"/>
    <property type="project" value="TreeGrafter"/>
</dbReference>
<feature type="site" description="Transition state stabilizer" evidence="5">
    <location>
        <position position="125"/>
    </location>
</feature>
<dbReference type="GO" id="GO:0008081">
    <property type="term" value="F:phosphoric diester hydrolase activity"/>
    <property type="evidence" value="ECO:0007669"/>
    <property type="project" value="TreeGrafter"/>
</dbReference>
<keyword evidence="4" id="KW-0464">Manganese</keyword>
<dbReference type="Proteomes" id="UP000694701">
    <property type="component" value="Unplaced"/>
</dbReference>
<sequence>QEFSQSQNNFRHKTQIAILQETHLTKSEHLKLRRGWVGQVFSSPFNSHSRGVAILIHKKLNFRFEDMIKNTEGRYILILGQLFGERVLIGSVYAPNIFESSFFSELTANISSFSVKHMIIGGEFNCVLDPSIDLNPPKYTTASRQATKLIKFCEDFGLLDAWRIINPKVRDFTFYLHPHRMSSRIDFVFESRQIEDRTKECAIGICTLSNHKSVYAVISPPYINPASCLWGLQASLLSNPKFLEFLEKEWILIEKQLELESLVKDLENKFINTPSGAETSLQGCPLSPLLFALIVEPFAETIRTHTDIQGVEIGQSVHKIALYTSISHKGRNFYSHISQDY</sequence>
<evidence type="ECO:0000313" key="7">
    <source>
        <dbReference type="Proteomes" id="UP000694701"/>
    </source>
</evidence>
<keyword evidence="1 4" id="KW-0479">Metal-binding</keyword>
<dbReference type="InterPro" id="IPR004808">
    <property type="entry name" value="AP_endonuc_1"/>
</dbReference>
<feature type="site" description="Interaction with DNA substrate" evidence="5">
    <location>
        <position position="211"/>
    </location>
</feature>
<reference evidence="6" key="1">
    <citation type="submission" date="2025-08" db="UniProtKB">
        <authorList>
            <consortium name="Ensembl"/>
        </authorList>
    </citation>
    <scope>IDENTIFICATION</scope>
</reference>